<name>A0A0D1EJL2_9RHOB</name>
<evidence type="ECO:0000313" key="4">
    <source>
        <dbReference type="Proteomes" id="UP000032232"/>
    </source>
</evidence>
<reference evidence="3 4" key="1">
    <citation type="submission" date="2015-02" db="EMBL/GenBank/DDBJ databases">
        <title>Genome Sequence of Jannaschia aquimarina DSM28248, a member of the Roseobacter clade.</title>
        <authorList>
            <person name="Voget S."/>
            <person name="Daniel R."/>
        </authorList>
    </citation>
    <scope>NUCLEOTIDE SEQUENCE [LARGE SCALE GENOMIC DNA]</scope>
    <source>
        <strain evidence="3 4">GSW-M26</strain>
    </source>
</reference>
<dbReference type="EMBL" id="JYFE01000015">
    <property type="protein sequence ID" value="KIT17769.1"/>
    <property type="molecule type" value="Genomic_DNA"/>
</dbReference>
<evidence type="ECO:0000313" key="3">
    <source>
        <dbReference type="EMBL" id="KIT17769.1"/>
    </source>
</evidence>
<evidence type="ECO:0000256" key="1">
    <source>
        <dbReference type="SAM" id="MobiDB-lite"/>
    </source>
</evidence>
<dbReference type="InterPro" id="IPR029058">
    <property type="entry name" value="AB_hydrolase_fold"/>
</dbReference>
<feature type="domain" description="T6SS Phospholipase effector Tle1-like catalytic" evidence="2">
    <location>
        <begin position="26"/>
        <end position="271"/>
    </location>
</feature>
<comment type="caution">
    <text evidence="3">The sequence shown here is derived from an EMBL/GenBank/DDBJ whole genome shotgun (WGS) entry which is preliminary data.</text>
</comment>
<dbReference type="STRING" id="935700.jaqu_04930"/>
<dbReference type="PANTHER" id="PTHR33840:SF1">
    <property type="entry name" value="TLE1 PHOSPHOLIPASE DOMAIN-CONTAINING PROTEIN"/>
    <property type="match status" value="1"/>
</dbReference>
<accession>A0A0D1EJL2</accession>
<dbReference type="InterPro" id="IPR018712">
    <property type="entry name" value="Tle1-like_cat"/>
</dbReference>
<dbReference type="PATRIC" id="fig|935700.4.peg.522"/>
<gene>
    <name evidence="3" type="ORF">jaqu_04930</name>
</gene>
<dbReference type="OrthoDB" id="4378831at2"/>
<evidence type="ECO:0000259" key="2">
    <source>
        <dbReference type="Pfam" id="PF09994"/>
    </source>
</evidence>
<sequence length="343" mass="38338">MVISTLKTWFARGRPQDVERDVAVHVVLLDGTMSSLEPGRESSVGLTFRLLEEAGGACLHYEPGLQWHGLRRAPEIMAGVGINRQIQRAYAFLARHWHPGDRIYLIGYSRGAYAVRALAGMIDRIGLLRAEVADDDTIAEAYAHYRDDPTTPASRSFAARLCHSRVTIDAIGVFDTVRAVGIRWPLLWRLFPHVHAFRSARLGQVVERGYHALALNETRMAFRPELWRTHGHRTESVEQVWFRGAHPDVGGQLSGVDAARPLANVPLVWMLGRLEGAGLPLPPDWRKRFEVDATAPMVGSWRSFGPLFLYRRRREVGRDASERVHPSAQPPDAPSEGAARIAS</sequence>
<dbReference type="SUPFAM" id="SSF53474">
    <property type="entry name" value="alpha/beta-Hydrolases"/>
    <property type="match status" value="1"/>
</dbReference>
<protein>
    <recommendedName>
        <fullName evidence="2">T6SS Phospholipase effector Tle1-like catalytic domain-containing protein</fullName>
    </recommendedName>
</protein>
<dbReference type="PANTHER" id="PTHR33840">
    <property type="match status" value="1"/>
</dbReference>
<dbReference type="AlphaFoldDB" id="A0A0D1EJL2"/>
<feature type="region of interest" description="Disordered" evidence="1">
    <location>
        <begin position="319"/>
        <end position="343"/>
    </location>
</feature>
<dbReference type="RefSeq" id="WP_052500729.1">
    <property type="nucleotide sequence ID" value="NZ_FZPF01000004.1"/>
</dbReference>
<proteinExistence type="predicted"/>
<organism evidence="3 4">
    <name type="scientific">Jannaschia aquimarina</name>
    <dbReference type="NCBI Taxonomy" id="935700"/>
    <lineage>
        <taxon>Bacteria</taxon>
        <taxon>Pseudomonadati</taxon>
        <taxon>Pseudomonadota</taxon>
        <taxon>Alphaproteobacteria</taxon>
        <taxon>Rhodobacterales</taxon>
        <taxon>Roseobacteraceae</taxon>
        <taxon>Jannaschia</taxon>
    </lineage>
</organism>
<dbReference type="Proteomes" id="UP000032232">
    <property type="component" value="Unassembled WGS sequence"/>
</dbReference>
<keyword evidence="4" id="KW-1185">Reference proteome</keyword>
<dbReference type="Pfam" id="PF09994">
    <property type="entry name" value="T6SS_Tle1-like_cat"/>
    <property type="match status" value="1"/>
</dbReference>